<comment type="similarity">
    <text evidence="2">Belongs to the GerABKC lipoprotein family.</text>
</comment>
<dbReference type="PANTHER" id="PTHR35789:SF1">
    <property type="entry name" value="SPORE GERMINATION PROTEIN B3"/>
    <property type="match status" value="1"/>
</dbReference>
<evidence type="ECO:0000256" key="1">
    <source>
        <dbReference type="ARBA" id="ARBA00004635"/>
    </source>
</evidence>
<dbReference type="InterPro" id="IPR057336">
    <property type="entry name" value="GerAC_N"/>
</dbReference>
<dbReference type="NCBIfam" id="TIGR02887">
    <property type="entry name" value="spore_ger_x_C"/>
    <property type="match status" value="1"/>
</dbReference>
<evidence type="ECO:0000259" key="8">
    <source>
        <dbReference type="Pfam" id="PF05504"/>
    </source>
</evidence>
<feature type="domain" description="Spore germination protein N-terminal" evidence="9">
    <location>
        <begin position="23"/>
        <end position="198"/>
    </location>
</feature>
<dbReference type="Pfam" id="PF25198">
    <property type="entry name" value="Spore_GerAC_N"/>
    <property type="match status" value="1"/>
</dbReference>
<evidence type="ECO:0000256" key="3">
    <source>
        <dbReference type="ARBA" id="ARBA00022544"/>
    </source>
</evidence>
<dbReference type="EMBL" id="JBHTLM010000018">
    <property type="protein sequence ID" value="MFD1178617.1"/>
    <property type="molecule type" value="Genomic_DNA"/>
</dbReference>
<name>A0ABW3S316_9BACL</name>
<organism evidence="10 11">
    <name type="scientific">Paenibacillus puldeungensis</name>
    <dbReference type="NCBI Taxonomy" id="696536"/>
    <lineage>
        <taxon>Bacteria</taxon>
        <taxon>Bacillati</taxon>
        <taxon>Bacillota</taxon>
        <taxon>Bacilli</taxon>
        <taxon>Bacillales</taxon>
        <taxon>Paenibacillaceae</taxon>
        <taxon>Paenibacillus</taxon>
    </lineage>
</organism>
<dbReference type="Pfam" id="PF05504">
    <property type="entry name" value="Spore_GerAC"/>
    <property type="match status" value="1"/>
</dbReference>
<evidence type="ECO:0000256" key="5">
    <source>
        <dbReference type="ARBA" id="ARBA00023136"/>
    </source>
</evidence>
<feature type="domain" description="Spore germination GerAC-like C-terminal" evidence="8">
    <location>
        <begin position="227"/>
        <end position="394"/>
    </location>
</feature>
<accession>A0ABW3S316</accession>
<keyword evidence="11" id="KW-1185">Reference proteome</keyword>
<reference evidence="11" key="1">
    <citation type="journal article" date="2019" name="Int. J. Syst. Evol. Microbiol.">
        <title>The Global Catalogue of Microorganisms (GCM) 10K type strain sequencing project: providing services to taxonomists for standard genome sequencing and annotation.</title>
        <authorList>
            <consortium name="The Broad Institute Genomics Platform"/>
            <consortium name="The Broad Institute Genome Sequencing Center for Infectious Disease"/>
            <person name="Wu L."/>
            <person name="Ma J."/>
        </authorList>
    </citation>
    <scope>NUCLEOTIDE SEQUENCE [LARGE SCALE GENOMIC DNA]</scope>
    <source>
        <strain evidence="11">CCUG 59189</strain>
    </source>
</reference>
<evidence type="ECO:0000256" key="6">
    <source>
        <dbReference type="ARBA" id="ARBA00023139"/>
    </source>
</evidence>
<dbReference type="RefSeq" id="WP_379321054.1">
    <property type="nucleotide sequence ID" value="NZ_JBHTLM010000018.1"/>
</dbReference>
<comment type="subcellular location">
    <subcellularLocation>
        <location evidence="1">Membrane</location>
        <topology evidence="1">Lipid-anchor</topology>
    </subcellularLocation>
</comment>
<keyword evidence="5" id="KW-0472">Membrane</keyword>
<evidence type="ECO:0000256" key="2">
    <source>
        <dbReference type="ARBA" id="ARBA00007886"/>
    </source>
</evidence>
<dbReference type="Proteomes" id="UP001597262">
    <property type="component" value="Unassembled WGS sequence"/>
</dbReference>
<protein>
    <submittedName>
        <fullName evidence="10">Ger(X)C family spore germination protein</fullName>
    </submittedName>
</protein>
<dbReference type="InterPro" id="IPR046953">
    <property type="entry name" value="Spore_GerAC-like_C"/>
</dbReference>
<keyword evidence="3" id="KW-0309">Germination</keyword>
<dbReference type="Gene3D" id="3.30.300.210">
    <property type="entry name" value="Nutrient germinant receptor protein C, domain 3"/>
    <property type="match status" value="1"/>
</dbReference>
<dbReference type="InterPro" id="IPR038501">
    <property type="entry name" value="Spore_GerAC_C_sf"/>
</dbReference>
<evidence type="ECO:0000313" key="11">
    <source>
        <dbReference type="Proteomes" id="UP001597262"/>
    </source>
</evidence>
<dbReference type="PANTHER" id="PTHR35789">
    <property type="entry name" value="SPORE GERMINATION PROTEIN B3"/>
    <property type="match status" value="1"/>
</dbReference>
<dbReference type="InterPro" id="IPR008844">
    <property type="entry name" value="Spore_GerAC-like"/>
</dbReference>
<comment type="caution">
    <text evidence="10">The sequence shown here is derived from an EMBL/GenBank/DDBJ whole genome shotgun (WGS) entry which is preliminary data.</text>
</comment>
<evidence type="ECO:0000256" key="4">
    <source>
        <dbReference type="ARBA" id="ARBA00022729"/>
    </source>
</evidence>
<sequence>MRRILLAIFAATICLLQIGCWNRTELNELGITAATGLDRVGDEWVVSYQIIVPTVTGTGQGGGGGGGQPNVFVFSTNGKSIREAGDLGYMENPRRLYFAHNEILVIGRTAAEQGIDQILDLYFRNIDARETVLVAITDETAADILRKMVPPEKIPGSALSDILRKESNFSSFFPVVRVYQLAQKIVSDSQAAGVPEIHVTDGNAKALESLDVNKTTSPPVKMKIDRLGVFHRDKLVGWLDRKQSYGISWLTNQVKGSTVPFTCPKTSNTDQKIKGSIRLSGAKTKVTPIKEGDHYTMKIQTQTRGDLLEYMCDQDPSKPETIIAIQKQISEAIIDAINSGWEASRKMHVDLPGFANKVHRKYPKDWKKIKDDWEKDLNSVKLDIQVKVKVQRPGLFKKSFDMLLNKKGSDGE</sequence>
<evidence type="ECO:0000256" key="7">
    <source>
        <dbReference type="ARBA" id="ARBA00023288"/>
    </source>
</evidence>
<keyword evidence="6" id="KW-0564">Palmitate</keyword>
<proteinExistence type="inferred from homology"/>
<gene>
    <name evidence="10" type="ORF">ACFQ3W_20265</name>
</gene>
<evidence type="ECO:0000313" key="10">
    <source>
        <dbReference type="EMBL" id="MFD1178617.1"/>
    </source>
</evidence>
<keyword evidence="7" id="KW-0449">Lipoprotein</keyword>
<keyword evidence="4" id="KW-0732">Signal</keyword>
<evidence type="ECO:0000259" key="9">
    <source>
        <dbReference type="Pfam" id="PF25198"/>
    </source>
</evidence>